<feature type="compositionally biased region" description="Polar residues" evidence="3">
    <location>
        <begin position="970"/>
        <end position="979"/>
    </location>
</feature>
<dbReference type="SUPFAM" id="SSF53098">
    <property type="entry name" value="Ribonuclease H-like"/>
    <property type="match status" value="1"/>
</dbReference>
<feature type="compositionally biased region" description="Acidic residues" evidence="3">
    <location>
        <begin position="1303"/>
        <end position="1312"/>
    </location>
</feature>
<evidence type="ECO:0000256" key="1">
    <source>
        <dbReference type="ARBA" id="ARBA00022723"/>
    </source>
</evidence>
<dbReference type="GO" id="GO:0046872">
    <property type="term" value="F:metal ion binding"/>
    <property type="evidence" value="ECO:0007669"/>
    <property type="project" value="UniProtKB-KW"/>
</dbReference>
<dbReference type="CDD" id="cd09272">
    <property type="entry name" value="RNase_HI_RT_Ty1"/>
    <property type="match status" value="1"/>
</dbReference>
<dbReference type="InterPro" id="IPR013103">
    <property type="entry name" value="RVT_2"/>
</dbReference>
<sequence>VTHALDNESWVEAMQEELLQFKLPNVWTLMDLPHGKRAIGTKWVFRNKRDQRGIVVRNKARLVTQCHRQEEGIDYNEVFASVARIEAIILFLAYASFMDFTVYQMDVKSVFLYGTIEDKEMYDSWKSIMEQYMLNRQHGRMILESVENGPLIWPSIKENRVTIPKKYSGLSHTKSIQADCNIKTTKIILQGLPPEFQVNIKFLNTLPPEWSKFMIDVKLVWDLLTTNIDQLHAYLGQYEFHANEVRLMHERNSDPLTLVATHQMTQSPYQTHQHSFNQQPEFSQPDSGLIVMVFQKGGDPIDALNHTMSFYTAIVTSQYPTTNNQLRNSLNPRQQAPTNNLRVTLQPIPGRQTSLAIGHMSKQCTKPKRKRDDSWYKDKVLLTVITHNVAYQANDLDAYDSDCDKINTAKVTFMENLFHYRSDDLAEVHNHDNVNHNVINQAVQKAQQLEPKLYDGNVIKKTNAIVIRDSKETLMLAEESRSKMLLKQKDHKMSEKKVNTTPVDYNSVNFPEPTPSSRPTKVEVPKELPKVSMVNTSLKKLKHHLASFDMVVKERTTSTAITEGMWGFEHTKACFKDEIIPFVKALKDLFNSFDQFLVDELSKVKNVFHQMKQAVEQHRVESKTFESDNHDLCVLNFINNANARVKSKSVKKTLKRKVWKPTGKVFTNIGYIWRPTSRTFTMVGNACHLTRITTTTKVPLRIPFALESNTPKPVVVQIILWYLDSGCSKHMTGDRSQLTNFVNKFIDLEVAFRQHTCFILNLEGVDLLTGSQGNNLYTLSLGDMMASSPICLLSKAAKTKSWLWHRRLSQLNFGAINHLARQGLVRGLPRLNFEKDHLCSTCAMGKSKKKSHKPKSEDTNQEKLYLLHMDLYGPMRVESVNGKKYILVIVDDYSRFAGSKAVATACYTQNRSIVHLRHGKTPYELLHNKLPDLSFFHVFGSLCYPTNDSENLGKLQPKADIVTPEPAARSPSNSQSTPKTQPPIFPNDVEEDNHDIEVANIGFVDPEFLYRVYKVEKLYMVFTKLLEPDDIIFGSTKKSLSTEFEQPMHKRFQMSSVGELTFFLRLVKSASTLMETHKPLSKDANGNDTKIHVDNESAIYVVKNPVYHSKTKHIEIRRQFIRDSYEKRLIKMMNIHTDYNVVDLLTKAFDHNMVAYLEKIDDNTEFHYIVDFLSSCSINYALTGMDTCSSPRYQETIGGTPVQTRFERVLKQPNELPLSEGHTSRSREGRMKQPSELKDIVPPIPYDLPLTGALSNKVTTLENELLSTKAVYHKAFITLTKRVKKLETQLKQKRSRTVIHSTDEEEPSLDAEDSPKQRRMIGEIDKDETINLLSLDEELAQKLHAKELAKEIARQEQERVFSKAEVRKNMCTYLKNQRGYKKSYFKEMKYEDIRPIFKRKQKLDEQTEEEVEAQADTDQEIEEMKLYVKIIPDKNIAIDDIPLATKPPVIVEYKIVKEGKISTYHNIKADGSTKRYTLMIKLLKNIDRGDLETLWKLVKDKHRNTRPEEDYERVL</sequence>
<dbReference type="EMBL" id="BKCJ010008362">
    <property type="protein sequence ID" value="GEU81824.1"/>
    <property type="molecule type" value="Genomic_DNA"/>
</dbReference>
<dbReference type="InterPro" id="IPR036397">
    <property type="entry name" value="RNaseH_sf"/>
</dbReference>
<evidence type="ECO:0000313" key="6">
    <source>
        <dbReference type="EMBL" id="GEU81824.1"/>
    </source>
</evidence>
<dbReference type="GO" id="GO:0016787">
    <property type="term" value="F:hydrolase activity"/>
    <property type="evidence" value="ECO:0007669"/>
    <property type="project" value="UniProtKB-KW"/>
</dbReference>
<feature type="region of interest" description="Disordered" evidence="3">
    <location>
        <begin position="1297"/>
        <end position="1316"/>
    </location>
</feature>
<feature type="domain" description="GAG-pre-integrase" evidence="5">
    <location>
        <begin position="775"/>
        <end position="847"/>
    </location>
</feature>
<evidence type="ECO:0000259" key="5">
    <source>
        <dbReference type="Pfam" id="PF13976"/>
    </source>
</evidence>
<protein>
    <submittedName>
        <fullName evidence="6">Ribonuclease H-like domain-containing protein</fullName>
    </submittedName>
</protein>
<name>A0A6L2NB94_TANCI</name>
<comment type="caution">
    <text evidence="6">The sequence shown here is derived from an EMBL/GenBank/DDBJ whole genome shotgun (WGS) entry which is preliminary data.</text>
</comment>
<feature type="region of interest" description="Disordered" evidence="3">
    <location>
        <begin position="502"/>
        <end position="525"/>
    </location>
</feature>
<accession>A0A6L2NB94</accession>
<keyword evidence="1" id="KW-0479">Metal-binding</keyword>
<dbReference type="InterPro" id="IPR039537">
    <property type="entry name" value="Retrotran_Ty1/copia-like"/>
</dbReference>
<dbReference type="InterPro" id="IPR012337">
    <property type="entry name" value="RNaseH-like_sf"/>
</dbReference>
<evidence type="ECO:0000256" key="2">
    <source>
        <dbReference type="ARBA" id="ARBA00022801"/>
    </source>
</evidence>
<dbReference type="PANTHER" id="PTHR42648:SF18">
    <property type="entry name" value="RETROTRANSPOSON, UNCLASSIFIED-LIKE PROTEIN"/>
    <property type="match status" value="1"/>
</dbReference>
<dbReference type="InterPro" id="IPR025724">
    <property type="entry name" value="GAG-pre-integrase_dom"/>
</dbReference>
<evidence type="ECO:0000256" key="3">
    <source>
        <dbReference type="SAM" id="MobiDB-lite"/>
    </source>
</evidence>
<feature type="non-terminal residue" evidence="6">
    <location>
        <position position="1"/>
    </location>
</feature>
<organism evidence="6">
    <name type="scientific">Tanacetum cinerariifolium</name>
    <name type="common">Dalmatian daisy</name>
    <name type="synonym">Chrysanthemum cinerariifolium</name>
    <dbReference type="NCBI Taxonomy" id="118510"/>
    <lineage>
        <taxon>Eukaryota</taxon>
        <taxon>Viridiplantae</taxon>
        <taxon>Streptophyta</taxon>
        <taxon>Embryophyta</taxon>
        <taxon>Tracheophyta</taxon>
        <taxon>Spermatophyta</taxon>
        <taxon>Magnoliopsida</taxon>
        <taxon>eudicotyledons</taxon>
        <taxon>Gunneridae</taxon>
        <taxon>Pentapetalae</taxon>
        <taxon>asterids</taxon>
        <taxon>campanulids</taxon>
        <taxon>Asterales</taxon>
        <taxon>Asteraceae</taxon>
        <taxon>Asteroideae</taxon>
        <taxon>Anthemideae</taxon>
        <taxon>Anthemidinae</taxon>
        <taxon>Tanacetum</taxon>
    </lineage>
</organism>
<keyword evidence="2" id="KW-0378">Hydrolase</keyword>
<dbReference type="Pfam" id="PF13976">
    <property type="entry name" value="gag_pre-integrs"/>
    <property type="match status" value="1"/>
</dbReference>
<gene>
    <name evidence="6" type="ORF">Tci_053802</name>
</gene>
<feature type="region of interest" description="Disordered" evidence="3">
    <location>
        <begin position="1213"/>
        <end position="1234"/>
    </location>
</feature>
<feature type="compositionally biased region" description="Basic and acidic residues" evidence="3">
    <location>
        <begin position="1222"/>
        <end position="1234"/>
    </location>
</feature>
<feature type="region of interest" description="Disordered" evidence="3">
    <location>
        <begin position="963"/>
        <end position="989"/>
    </location>
</feature>
<proteinExistence type="predicted"/>
<feature type="domain" description="Reverse transcriptase Ty1/copia-type" evidence="4">
    <location>
        <begin position="25"/>
        <end position="122"/>
    </location>
</feature>
<dbReference type="Pfam" id="PF07727">
    <property type="entry name" value="RVT_2"/>
    <property type="match status" value="1"/>
</dbReference>
<dbReference type="GO" id="GO:0003676">
    <property type="term" value="F:nucleic acid binding"/>
    <property type="evidence" value="ECO:0007669"/>
    <property type="project" value="InterPro"/>
</dbReference>
<dbReference type="Gene3D" id="3.30.420.10">
    <property type="entry name" value="Ribonuclease H-like superfamily/Ribonuclease H"/>
    <property type="match status" value="1"/>
</dbReference>
<reference evidence="6" key="1">
    <citation type="journal article" date="2019" name="Sci. Rep.">
        <title>Draft genome of Tanacetum cinerariifolium, the natural source of mosquito coil.</title>
        <authorList>
            <person name="Yamashiro T."/>
            <person name="Shiraishi A."/>
            <person name="Satake H."/>
            <person name="Nakayama K."/>
        </authorList>
    </citation>
    <scope>NUCLEOTIDE SEQUENCE</scope>
</reference>
<dbReference type="PANTHER" id="PTHR42648">
    <property type="entry name" value="TRANSPOSASE, PUTATIVE-RELATED"/>
    <property type="match status" value="1"/>
</dbReference>
<evidence type="ECO:0000259" key="4">
    <source>
        <dbReference type="Pfam" id="PF07727"/>
    </source>
</evidence>
<feature type="compositionally biased region" description="Polar residues" evidence="3">
    <location>
        <begin position="502"/>
        <end position="519"/>
    </location>
</feature>